<evidence type="ECO:0000313" key="1">
    <source>
        <dbReference type="EMBL" id="JAD36144.1"/>
    </source>
</evidence>
<dbReference type="AlphaFoldDB" id="A0A0A8Z9S9"/>
<name>A0A0A8Z9S9_ARUDO</name>
<reference evidence="1" key="1">
    <citation type="submission" date="2014-09" db="EMBL/GenBank/DDBJ databases">
        <authorList>
            <person name="Magalhaes I.L.F."/>
            <person name="Oliveira U."/>
            <person name="Santos F.R."/>
            <person name="Vidigal T.H.D.A."/>
            <person name="Brescovit A.D."/>
            <person name="Santos A.J."/>
        </authorList>
    </citation>
    <scope>NUCLEOTIDE SEQUENCE</scope>
    <source>
        <tissue evidence="1">Shoot tissue taken approximately 20 cm above the soil surface</tissue>
    </source>
</reference>
<organism evidence="1">
    <name type="scientific">Arundo donax</name>
    <name type="common">Giant reed</name>
    <name type="synonym">Donax arundinaceus</name>
    <dbReference type="NCBI Taxonomy" id="35708"/>
    <lineage>
        <taxon>Eukaryota</taxon>
        <taxon>Viridiplantae</taxon>
        <taxon>Streptophyta</taxon>
        <taxon>Embryophyta</taxon>
        <taxon>Tracheophyta</taxon>
        <taxon>Spermatophyta</taxon>
        <taxon>Magnoliopsida</taxon>
        <taxon>Liliopsida</taxon>
        <taxon>Poales</taxon>
        <taxon>Poaceae</taxon>
        <taxon>PACMAD clade</taxon>
        <taxon>Arundinoideae</taxon>
        <taxon>Arundineae</taxon>
        <taxon>Arundo</taxon>
    </lineage>
</organism>
<proteinExistence type="predicted"/>
<accession>A0A0A8Z9S9</accession>
<protein>
    <submittedName>
        <fullName evidence="1">Uncharacterized protein</fullName>
    </submittedName>
</protein>
<reference evidence="1" key="2">
    <citation type="journal article" date="2015" name="Data Brief">
        <title>Shoot transcriptome of the giant reed, Arundo donax.</title>
        <authorList>
            <person name="Barrero R.A."/>
            <person name="Guerrero F.D."/>
            <person name="Moolhuijzen P."/>
            <person name="Goolsby J.A."/>
            <person name="Tidwell J."/>
            <person name="Bellgard S.E."/>
            <person name="Bellgard M.I."/>
        </authorList>
    </citation>
    <scope>NUCLEOTIDE SEQUENCE</scope>
    <source>
        <tissue evidence="1">Shoot tissue taken approximately 20 cm above the soil surface</tissue>
    </source>
</reference>
<sequence length="22" mass="2532">MFLDLHISTAQICFGNMLQFVC</sequence>
<dbReference type="EMBL" id="GBRH01261751">
    <property type="protein sequence ID" value="JAD36144.1"/>
    <property type="molecule type" value="Transcribed_RNA"/>
</dbReference>